<dbReference type="EMBL" id="JBHUOF010000049">
    <property type="protein sequence ID" value="MFD2803069.1"/>
    <property type="molecule type" value="Genomic_DNA"/>
</dbReference>
<dbReference type="SUPFAM" id="SSF46785">
    <property type="entry name" value="Winged helix' DNA-binding domain"/>
    <property type="match status" value="1"/>
</dbReference>
<dbReference type="InterPro" id="IPR036390">
    <property type="entry name" value="WH_DNA-bd_sf"/>
</dbReference>
<dbReference type="PROSITE" id="PS50995">
    <property type="entry name" value="HTH_MARR_2"/>
    <property type="match status" value="1"/>
</dbReference>
<reference evidence="6" key="1">
    <citation type="journal article" date="2019" name="Int. J. Syst. Evol. Microbiol.">
        <title>The Global Catalogue of Microorganisms (GCM) 10K type strain sequencing project: providing services to taxonomists for standard genome sequencing and annotation.</title>
        <authorList>
            <consortium name="The Broad Institute Genomics Platform"/>
            <consortium name="The Broad Institute Genome Sequencing Center for Infectious Disease"/>
            <person name="Wu L."/>
            <person name="Ma J."/>
        </authorList>
    </citation>
    <scope>NUCLEOTIDE SEQUENCE [LARGE SCALE GENOMIC DNA]</scope>
    <source>
        <strain evidence="6">IBRC-M 10906</strain>
    </source>
</reference>
<gene>
    <name evidence="5" type="ORF">ACFS2C_27115</name>
</gene>
<dbReference type="InterPro" id="IPR000835">
    <property type="entry name" value="HTH_MarR-typ"/>
</dbReference>
<evidence type="ECO:0000259" key="4">
    <source>
        <dbReference type="PROSITE" id="PS50995"/>
    </source>
</evidence>
<dbReference type="Pfam" id="PF12802">
    <property type="entry name" value="MarR_2"/>
    <property type="match status" value="1"/>
</dbReference>
<evidence type="ECO:0000256" key="2">
    <source>
        <dbReference type="ARBA" id="ARBA00023125"/>
    </source>
</evidence>
<keyword evidence="6" id="KW-1185">Reference proteome</keyword>
<dbReference type="InterPro" id="IPR036388">
    <property type="entry name" value="WH-like_DNA-bd_sf"/>
</dbReference>
<dbReference type="RefSeq" id="WP_377395092.1">
    <property type="nucleotide sequence ID" value="NZ_JBHSAN010000054.1"/>
</dbReference>
<keyword evidence="3" id="KW-0804">Transcription</keyword>
<dbReference type="Gene3D" id="1.10.10.10">
    <property type="entry name" value="Winged helix-like DNA-binding domain superfamily/Winged helix DNA-binding domain"/>
    <property type="match status" value="1"/>
</dbReference>
<keyword evidence="1" id="KW-0805">Transcription regulation</keyword>
<evidence type="ECO:0000256" key="1">
    <source>
        <dbReference type="ARBA" id="ARBA00023015"/>
    </source>
</evidence>
<feature type="domain" description="HTH marR-type" evidence="4">
    <location>
        <begin position="23"/>
        <end position="155"/>
    </location>
</feature>
<dbReference type="PROSITE" id="PS01117">
    <property type="entry name" value="HTH_MARR_1"/>
    <property type="match status" value="1"/>
</dbReference>
<dbReference type="PRINTS" id="PR00598">
    <property type="entry name" value="HTHMARR"/>
</dbReference>
<sequence>MSDLVDKIISQWAEVHPELDTSGLAVVGRVLRLASLIRRGTEDVLAEYELTRPEFDVLCAVRRNGALTPGQITREMLSSGAAVTKRVDRLARMGLLVRERSTRDRRVAHIRLTDQGQNMLDELLPRHLAAENAMLAELTDDERARLARLLSTMLATAEGRLG</sequence>
<name>A0ABW5WIQ6_9PSEU</name>
<evidence type="ECO:0000313" key="6">
    <source>
        <dbReference type="Proteomes" id="UP001597478"/>
    </source>
</evidence>
<organism evidence="5 6">
    <name type="scientific">Prauserella oleivorans</name>
    <dbReference type="NCBI Taxonomy" id="1478153"/>
    <lineage>
        <taxon>Bacteria</taxon>
        <taxon>Bacillati</taxon>
        <taxon>Actinomycetota</taxon>
        <taxon>Actinomycetes</taxon>
        <taxon>Pseudonocardiales</taxon>
        <taxon>Pseudonocardiaceae</taxon>
        <taxon>Prauserella</taxon>
    </lineage>
</organism>
<keyword evidence="2" id="KW-0238">DNA-binding</keyword>
<proteinExistence type="predicted"/>
<accession>A0ABW5WIQ6</accession>
<dbReference type="PANTHER" id="PTHR42756:SF1">
    <property type="entry name" value="TRANSCRIPTIONAL REPRESSOR OF EMRAB OPERON"/>
    <property type="match status" value="1"/>
</dbReference>
<evidence type="ECO:0000256" key="3">
    <source>
        <dbReference type="ARBA" id="ARBA00023163"/>
    </source>
</evidence>
<dbReference type="Proteomes" id="UP001597478">
    <property type="component" value="Unassembled WGS sequence"/>
</dbReference>
<comment type="caution">
    <text evidence="5">The sequence shown here is derived from an EMBL/GenBank/DDBJ whole genome shotgun (WGS) entry which is preliminary data.</text>
</comment>
<dbReference type="InterPro" id="IPR023187">
    <property type="entry name" value="Tscrpt_reg_MarR-type_CS"/>
</dbReference>
<evidence type="ECO:0000313" key="5">
    <source>
        <dbReference type="EMBL" id="MFD2803069.1"/>
    </source>
</evidence>
<protein>
    <submittedName>
        <fullName evidence="5">MarR family winged helix-turn-helix transcriptional regulator</fullName>
    </submittedName>
</protein>
<dbReference type="PANTHER" id="PTHR42756">
    <property type="entry name" value="TRANSCRIPTIONAL REGULATOR, MARR"/>
    <property type="match status" value="1"/>
</dbReference>
<dbReference type="SMART" id="SM00347">
    <property type="entry name" value="HTH_MARR"/>
    <property type="match status" value="1"/>
</dbReference>